<keyword evidence="5 9" id="KW-0297">G-protein coupled receptor</keyword>
<dbReference type="AlphaFoldDB" id="A0A8C5GJ77"/>
<keyword evidence="7 9" id="KW-0675">Receptor</keyword>
<evidence type="ECO:0000313" key="13">
    <source>
        <dbReference type="Proteomes" id="UP000694680"/>
    </source>
</evidence>
<evidence type="ECO:0000256" key="1">
    <source>
        <dbReference type="ARBA" id="ARBA00004651"/>
    </source>
</evidence>
<dbReference type="Gene3D" id="1.20.1070.10">
    <property type="entry name" value="Rhodopsin 7-helix transmembrane proteins"/>
    <property type="match status" value="1"/>
</dbReference>
<dbReference type="PANTHER" id="PTHR24249">
    <property type="entry name" value="HISTAMINE RECEPTOR-RELATED G-PROTEIN COUPLED RECEPTOR"/>
    <property type="match status" value="1"/>
</dbReference>
<evidence type="ECO:0000256" key="9">
    <source>
        <dbReference type="RuleBase" id="RU000688"/>
    </source>
</evidence>
<comment type="similarity">
    <text evidence="9">Belongs to the G-protein coupled receptor 1 family.</text>
</comment>
<evidence type="ECO:0000256" key="3">
    <source>
        <dbReference type="ARBA" id="ARBA00022692"/>
    </source>
</evidence>
<evidence type="ECO:0000259" key="11">
    <source>
        <dbReference type="PROSITE" id="PS50262"/>
    </source>
</evidence>
<feature type="transmembrane region" description="Helical" evidence="10">
    <location>
        <begin position="119"/>
        <end position="141"/>
    </location>
</feature>
<evidence type="ECO:0000256" key="5">
    <source>
        <dbReference type="ARBA" id="ARBA00023040"/>
    </source>
</evidence>
<dbReference type="InterPro" id="IPR050569">
    <property type="entry name" value="TAAR"/>
</dbReference>
<dbReference type="InterPro" id="IPR000276">
    <property type="entry name" value="GPCR_Rhodpsn"/>
</dbReference>
<feature type="transmembrane region" description="Helical" evidence="10">
    <location>
        <begin position="44"/>
        <end position="64"/>
    </location>
</feature>
<proteinExistence type="inferred from homology"/>
<dbReference type="InterPro" id="IPR017452">
    <property type="entry name" value="GPCR_Rhodpsn_7TM"/>
</dbReference>
<name>A0A8C5GJ77_GOUWI</name>
<dbReference type="GO" id="GO:0005886">
    <property type="term" value="C:plasma membrane"/>
    <property type="evidence" value="ECO:0007669"/>
    <property type="project" value="UniProtKB-SubCell"/>
</dbReference>
<reference evidence="12" key="1">
    <citation type="submission" date="2025-08" db="UniProtKB">
        <authorList>
            <consortium name="Ensembl"/>
        </authorList>
    </citation>
    <scope>IDENTIFICATION</scope>
</reference>
<feature type="transmembrane region" description="Helical" evidence="10">
    <location>
        <begin position="211"/>
        <end position="234"/>
    </location>
</feature>
<sequence>MKLSSAIHTWETLHAGGSCVLTQCLCSFTSSCPPSLCIDMFCCFMTYVVRLLLFSAMMIIVVSYNDISVFLSISSRKLHTPTNFLLLSLAVSDFSIGFVWVFMIFLINGCWFLGAGWCVFYATLSFVSTSASIGTVVLISVDRYVAVCDPMHYQTKVTKNRAKICIVLCWAGSTLFHCLMLNYNIENPGQFDSCAGECAINVHPVGRIMNVVFNFFIPISIIVVLYVRVFMVAVSQAQAMRSHVTVVTLQSSLKVNRSELKAARALGVVVVVFLMCLTPFYLVLLTTRFGVKSLSSYIFVICLFYFNSLLNPVIYVFLYPWFRKCVKCVFSLQILNQNCLSLLMFKSTWESFTVT</sequence>
<dbReference type="PANTHER" id="PTHR24249:SF381">
    <property type="entry name" value="TRACE AMINE ASSOCIATED RECEPTOR 19P-RELATED"/>
    <property type="match status" value="1"/>
</dbReference>
<dbReference type="GO" id="GO:0001594">
    <property type="term" value="F:trace-amine receptor activity"/>
    <property type="evidence" value="ECO:0007669"/>
    <property type="project" value="TreeGrafter"/>
</dbReference>
<keyword evidence="6 10" id="KW-0472">Membrane</keyword>
<feature type="domain" description="G-protein coupled receptors family 1 profile" evidence="11">
    <location>
        <begin position="64"/>
        <end position="315"/>
    </location>
</feature>
<protein>
    <recommendedName>
        <fullName evidence="11">G-protein coupled receptors family 1 profile domain-containing protein</fullName>
    </recommendedName>
</protein>
<accession>A0A8C5GJ77</accession>
<reference evidence="12" key="2">
    <citation type="submission" date="2025-09" db="UniProtKB">
        <authorList>
            <consortium name="Ensembl"/>
        </authorList>
    </citation>
    <scope>IDENTIFICATION</scope>
</reference>
<feature type="transmembrane region" description="Helical" evidence="10">
    <location>
        <begin position="162"/>
        <end position="183"/>
    </location>
</feature>
<dbReference type="Pfam" id="PF00001">
    <property type="entry name" value="7tm_1"/>
    <property type="match status" value="1"/>
</dbReference>
<evidence type="ECO:0000256" key="6">
    <source>
        <dbReference type="ARBA" id="ARBA00023136"/>
    </source>
</evidence>
<organism evidence="12 13">
    <name type="scientific">Gouania willdenowi</name>
    <name type="common">Blunt-snouted clingfish</name>
    <name type="synonym">Lepadogaster willdenowi</name>
    <dbReference type="NCBI Taxonomy" id="441366"/>
    <lineage>
        <taxon>Eukaryota</taxon>
        <taxon>Metazoa</taxon>
        <taxon>Chordata</taxon>
        <taxon>Craniata</taxon>
        <taxon>Vertebrata</taxon>
        <taxon>Euteleostomi</taxon>
        <taxon>Actinopterygii</taxon>
        <taxon>Neopterygii</taxon>
        <taxon>Teleostei</taxon>
        <taxon>Neoteleostei</taxon>
        <taxon>Acanthomorphata</taxon>
        <taxon>Ovalentaria</taxon>
        <taxon>Blenniimorphae</taxon>
        <taxon>Blenniiformes</taxon>
        <taxon>Gobiesocoidei</taxon>
        <taxon>Gobiesocidae</taxon>
        <taxon>Gobiesocinae</taxon>
        <taxon>Gouania</taxon>
    </lineage>
</organism>
<keyword evidence="8 9" id="KW-0807">Transducer</keyword>
<dbReference type="Ensembl" id="ENSGWIT00000033883.1">
    <property type="protein sequence ID" value="ENSGWIP00000031099.1"/>
    <property type="gene ID" value="ENSGWIG00000016120.1"/>
</dbReference>
<dbReference type="PROSITE" id="PS50262">
    <property type="entry name" value="G_PROTEIN_RECEP_F1_2"/>
    <property type="match status" value="1"/>
</dbReference>
<comment type="subcellular location">
    <subcellularLocation>
        <location evidence="1">Cell membrane</location>
        <topology evidence="1">Multi-pass membrane protein</topology>
    </subcellularLocation>
</comment>
<evidence type="ECO:0000256" key="10">
    <source>
        <dbReference type="SAM" id="Phobius"/>
    </source>
</evidence>
<keyword evidence="2" id="KW-1003">Cell membrane</keyword>
<feature type="transmembrane region" description="Helical" evidence="10">
    <location>
        <begin position="296"/>
        <end position="318"/>
    </location>
</feature>
<dbReference type="PROSITE" id="PS51257">
    <property type="entry name" value="PROKAR_LIPOPROTEIN"/>
    <property type="match status" value="1"/>
</dbReference>
<keyword evidence="4 10" id="KW-1133">Transmembrane helix</keyword>
<feature type="transmembrane region" description="Helical" evidence="10">
    <location>
        <begin position="84"/>
        <end position="107"/>
    </location>
</feature>
<evidence type="ECO:0000256" key="8">
    <source>
        <dbReference type="ARBA" id="ARBA00023224"/>
    </source>
</evidence>
<feature type="transmembrane region" description="Helical" evidence="10">
    <location>
        <begin position="262"/>
        <end position="284"/>
    </location>
</feature>
<dbReference type="SUPFAM" id="SSF81321">
    <property type="entry name" value="Family A G protein-coupled receptor-like"/>
    <property type="match status" value="1"/>
</dbReference>
<dbReference type="Proteomes" id="UP000694680">
    <property type="component" value="Unassembled WGS sequence"/>
</dbReference>
<evidence type="ECO:0000256" key="7">
    <source>
        <dbReference type="ARBA" id="ARBA00023170"/>
    </source>
</evidence>
<dbReference type="PROSITE" id="PS00237">
    <property type="entry name" value="G_PROTEIN_RECEP_F1_1"/>
    <property type="match status" value="1"/>
</dbReference>
<evidence type="ECO:0000256" key="4">
    <source>
        <dbReference type="ARBA" id="ARBA00022989"/>
    </source>
</evidence>
<evidence type="ECO:0000313" key="12">
    <source>
        <dbReference type="Ensembl" id="ENSGWIP00000031099.1"/>
    </source>
</evidence>
<dbReference type="PRINTS" id="PR00237">
    <property type="entry name" value="GPCRRHODOPSN"/>
</dbReference>
<keyword evidence="13" id="KW-1185">Reference proteome</keyword>
<keyword evidence="3 9" id="KW-0812">Transmembrane</keyword>
<evidence type="ECO:0000256" key="2">
    <source>
        <dbReference type="ARBA" id="ARBA00022475"/>
    </source>
</evidence>